<feature type="coiled-coil region" evidence="1">
    <location>
        <begin position="274"/>
        <end position="301"/>
    </location>
</feature>
<evidence type="ECO:0000313" key="2">
    <source>
        <dbReference type="EMBL" id="TNV85647.1"/>
    </source>
</evidence>
<keyword evidence="3" id="KW-1185">Reference proteome</keyword>
<proteinExistence type="predicted"/>
<reference evidence="2" key="1">
    <citation type="submission" date="2019-06" db="EMBL/GenBank/DDBJ databases">
        <authorList>
            <person name="Zheng W."/>
        </authorList>
    </citation>
    <scope>NUCLEOTIDE SEQUENCE</scope>
    <source>
        <strain evidence="2">QDHG01</strain>
    </source>
</reference>
<evidence type="ECO:0000313" key="3">
    <source>
        <dbReference type="Proteomes" id="UP000785679"/>
    </source>
</evidence>
<organism evidence="2 3">
    <name type="scientific">Halteria grandinella</name>
    <dbReference type="NCBI Taxonomy" id="5974"/>
    <lineage>
        <taxon>Eukaryota</taxon>
        <taxon>Sar</taxon>
        <taxon>Alveolata</taxon>
        <taxon>Ciliophora</taxon>
        <taxon>Intramacronucleata</taxon>
        <taxon>Spirotrichea</taxon>
        <taxon>Stichotrichia</taxon>
        <taxon>Sporadotrichida</taxon>
        <taxon>Halteriidae</taxon>
        <taxon>Halteria</taxon>
    </lineage>
</organism>
<dbReference type="EMBL" id="RRYP01001660">
    <property type="protein sequence ID" value="TNV85647.1"/>
    <property type="molecule type" value="Genomic_DNA"/>
</dbReference>
<dbReference type="Proteomes" id="UP000785679">
    <property type="component" value="Unassembled WGS sequence"/>
</dbReference>
<protein>
    <submittedName>
        <fullName evidence="2">Uncharacterized protein</fullName>
    </submittedName>
</protein>
<dbReference type="AlphaFoldDB" id="A0A8J8P210"/>
<sequence>MKKKPIQQSSGLKRRPELELGELYKLSADEYHKDRHAYLGDEAAILIDDQDDLSQHIGPNNERLPALENCLENSKYRFASSDPYRPPKPYLPRQAQKTAEDLIPIGTPEYHLYMKQVEDTFLEHKGTHYICMTCWKYVSRHQQNMHERLGHVCAGNGSIKDERTFMIKARTYGKLTEDGCFVQKFAEYDPHYLPPKDRFEAWNIKYSNTGDHNGDKGKPPIIGPMMLPIQLQPDPKVNIPKNIPPKPLSLTEIGGKSNELIQGSLALSFDSYEKERLAQVLGRLSTRMDDIENNVQDMMHKIKLMMVRDFQNLQTPAITATADDQWLEDDENTLMFNK</sequence>
<comment type="caution">
    <text evidence="2">The sequence shown here is derived from an EMBL/GenBank/DDBJ whole genome shotgun (WGS) entry which is preliminary data.</text>
</comment>
<gene>
    <name evidence="2" type="ORF">FGO68_gene6504</name>
</gene>
<evidence type="ECO:0000256" key="1">
    <source>
        <dbReference type="SAM" id="Coils"/>
    </source>
</evidence>
<keyword evidence="1" id="KW-0175">Coiled coil</keyword>
<name>A0A8J8P210_HALGN</name>
<accession>A0A8J8P210</accession>